<feature type="transmembrane region" description="Helical" evidence="8">
    <location>
        <begin position="434"/>
        <end position="451"/>
    </location>
</feature>
<comment type="subcellular location">
    <subcellularLocation>
        <location evidence="1">Cell membrane</location>
        <topology evidence="1">Multi-pass membrane protein</topology>
    </subcellularLocation>
</comment>
<feature type="transmembrane region" description="Helical" evidence="8">
    <location>
        <begin position="169"/>
        <end position="184"/>
    </location>
</feature>
<feature type="transmembrane region" description="Helical" evidence="8">
    <location>
        <begin position="60"/>
        <end position="79"/>
    </location>
</feature>
<feature type="transmembrane region" description="Helical" evidence="8">
    <location>
        <begin position="385"/>
        <end position="402"/>
    </location>
</feature>
<evidence type="ECO:0000256" key="5">
    <source>
        <dbReference type="ARBA" id="ARBA00022989"/>
    </source>
</evidence>
<evidence type="ECO:0000256" key="7">
    <source>
        <dbReference type="ARBA" id="ARBA00024033"/>
    </source>
</evidence>
<evidence type="ECO:0000256" key="3">
    <source>
        <dbReference type="ARBA" id="ARBA00022679"/>
    </source>
</evidence>
<proteinExistence type="inferred from homology"/>
<evidence type="ECO:0000256" key="2">
    <source>
        <dbReference type="ARBA" id="ARBA00022475"/>
    </source>
</evidence>
<evidence type="ECO:0000256" key="8">
    <source>
        <dbReference type="SAM" id="Phobius"/>
    </source>
</evidence>
<feature type="transmembrane region" description="Helical" evidence="8">
    <location>
        <begin position="314"/>
        <end position="334"/>
    </location>
</feature>
<reference evidence="9 10" key="1">
    <citation type="submission" date="2022-10" db="EMBL/GenBank/DDBJ databases">
        <title>The complete genomes of actinobacterial strains from the NBC collection.</title>
        <authorList>
            <person name="Joergensen T.S."/>
            <person name="Alvarez Arevalo M."/>
            <person name="Sterndorff E.B."/>
            <person name="Faurdal D."/>
            <person name="Vuksanovic O."/>
            <person name="Mourched A.-S."/>
            <person name="Charusanti P."/>
            <person name="Shaw S."/>
            <person name="Blin K."/>
            <person name="Weber T."/>
        </authorList>
    </citation>
    <scope>NUCLEOTIDE SEQUENCE [LARGE SCALE GENOMIC DNA]</scope>
    <source>
        <strain evidence="9 10">NBC_00396</strain>
    </source>
</reference>
<keyword evidence="10" id="KW-1185">Reference proteome</keyword>
<organism evidence="9 10">
    <name type="scientific">Micromonospora zamorensis</name>
    <dbReference type="NCBI Taxonomy" id="709883"/>
    <lineage>
        <taxon>Bacteria</taxon>
        <taxon>Bacillati</taxon>
        <taxon>Actinomycetota</taxon>
        <taxon>Actinomycetes</taxon>
        <taxon>Micromonosporales</taxon>
        <taxon>Micromonosporaceae</taxon>
        <taxon>Micromonospora</taxon>
    </lineage>
</organism>
<dbReference type="EMBL" id="CP107941">
    <property type="protein sequence ID" value="WUI85685.1"/>
    <property type="molecule type" value="Genomic_DNA"/>
</dbReference>
<protein>
    <submittedName>
        <fullName evidence="9">Glycosyltransferase 87 family protein</fullName>
    </submittedName>
</protein>
<evidence type="ECO:0000313" key="10">
    <source>
        <dbReference type="Proteomes" id="UP001346877"/>
    </source>
</evidence>
<feature type="transmembrane region" description="Helical" evidence="8">
    <location>
        <begin position="247"/>
        <end position="264"/>
    </location>
</feature>
<evidence type="ECO:0000256" key="4">
    <source>
        <dbReference type="ARBA" id="ARBA00022692"/>
    </source>
</evidence>
<keyword evidence="2" id="KW-1003">Cell membrane</keyword>
<name>A0ABZ1PQE6_9ACTN</name>
<feature type="transmembrane region" description="Helical" evidence="8">
    <location>
        <begin position="196"/>
        <end position="213"/>
    </location>
</feature>
<keyword evidence="6 8" id="KW-0472">Membrane</keyword>
<keyword evidence="5 8" id="KW-1133">Transmembrane helix</keyword>
<keyword evidence="3" id="KW-0808">Transferase</keyword>
<dbReference type="InterPro" id="IPR018584">
    <property type="entry name" value="GT87"/>
</dbReference>
<accession>A0ABZ1PQE6</accession>
<feature type="transmembrane region" description="Helical" evidence="8">
    <location>
        <begin position="219"/>
        <end position="240"/>
    </location>
</feature>
<evidence type="ECO:0000313" key="9">
    <source>
        <dbReference type="EMBL" id="WUI85685.1"/>
    </source>
</evidence>
<gene>
    <name evidence="9" type="ORF">OG375_15730</name>
</gene>
<feature type="transmembrane region" description="Helical" evidence="8">
    <location>
        <begin position="138"/>
        <end position="157"/>
    </location>
</feature>
<evidence type="ECO:0000256" key="1">
    <source>
        <dbReference type="ARBA" id="ARBA00004651"/>
    </source>
</evidence>
<sequence>MQPVVTVRLRQAAEGAGAVTDGGGDPTRIQPTMLIQRIRRLATDVPADHAARPRTPLPNWLLVPGLALLVISLTAYGAFVRDRPFRGTDFNMYLGAAHAFLDGQPVYQLGYTTLALPYTYPPITLPFLTPLTLLDPRTALTVMNIVGIAAMLLALWFTTKMLGYEGTRGRLGLVAAVGAVLVWTEPLQRNLDLGQINIFVMLLIVADLALPGRSRFKGVGIGVATATKLLPGLFVVYLLLTRRIRAAIVATGTFVGLTLLGAIIQPGGSYDYWLTGRAFDSHRVLMSSGPRYGGNQSLQGFTARLLGTDQQNTIWWMLSVAVVLVGGLALATALQRHGEEAMAMVVVGFTMLLISPVSWSHYWLWIGPMAVVLIDVACRSRGTARLIAGVVAVAAIVPFLMWPGPYRGEVIPRGLIWQANRFDGPVQRLAVDPYVSTMLVLFALAALWLYWRSRAERTVLPAVGTANP</sequence>
<dbReference type="RefSeq" id="WP_328376019.1">
    <property type="nucleotide sequence ID" value="NZ_CP107936.1"/>
</dbReference>
<feature type="transmembrane region" description="Helical" evidence="8">
    <location>
        <begin position="341"/>
        <end position="356"/>
    </location>
</feature>
<dbReference type="Pfam" id="PF09594">
    <property type="entry name" value="GT87"/>
    <property type="match status" value="1"/>
</dbReference>
<evidence type="ECO:0000256" key="6">
    <source>
        <dbReference type="ARBA" id="ARBA00023136"/>
    </source>
</evidence>
<dbReference type="Proteomes" id="UP001346877">
    <property type="component" value="Chromosome"/>
</dbReference>
<keyword evidence="4 8" id="KW-0812">Transmembrane</keyword>
<comment type="similarity">
    <text evidence="7">Belongs to the glycosyltransferase 87 family.</text>
</comment>